<evidence type="ECO:0000313" key="1">
    <source>
        <dbReference type="EnsemblPlants" id="QL04p029877:mrna"/>
    </source>
</evidence>
<evidence type="ECO:0000313" key="2">
    <source>
        <dbReference type="Proteomes" id="UP000594261"/>
    </source>
</evidence>
<accession>A0A7N2LGL6</accession>
<reference evidence="1 2" key="1">
    <citation type="journal article" date="2016" name="G3 (Bethesda)">
        <title>First Draft Assembly and Annotation of the Genome of a California Endemic Oak Quercus lobata Nee (Fagaceae).</title>
        <authorList>
            <person name="Sork V.L."/>
            <person name="Fitz-Gibbon S.T."/>
            <person name="Puiu D."/>
            <person name="Crepeau M."/>
            <person name="Gugger P.F."/>
            <person name="Sherman R."/>
            <person name="Stevens K."/>
            <person name="Langley C.H."/>
            <person name="Pellegrini M."/>
            <person name="Salzberg S.L."/>
        </authorList>
    </citation>
    <scope>NUCLEOTIDE SEQUENCE [LARGE SCALE GENOMIC DNA]</scope>
    <source>
        <strain evidence="1 2">cv. SW786</strain>
    </source>
</reference>
<keyword evidence="2" id="KW-1185">Reference proteome</keyword>
<dbReference type="Gramene" id="QL04p029877:mrna">
    <property type="protein sequence ID" value="QL04p029877:mrna"/>
    <property type="gene ID" value="QL04p029877"/>
</dbReference>
<dbReference type="EMBL" id="LRBV02000004">
    <property type="status" value="NOT_ANNOTATED_CDS"/>
    <property type="molecule type" value="Genomic_DNA"/>
</dbReference>
<reference evidence="1" key="2">
    <citation type="submission" date="2021-01" db="UniProtKB">
        <authorList>
            <consortium name="EnsemblPlants"/>
        </authorList>
    </citation>
    <scope>IDENTIFICATION</scope>
</reference>
<dbReference type="Proteomes" id="UP000594261">
    <property type="component" value="Chromosome 4"/>
</dbReference>
<dbReference type="PANTHER" id="PTHR35358:SF18">
    <property type="entry name" value="PHOSPHOLIPASE-LIKE PROTEIN-RELATED"/>
    <property type="match status" value="1"/>
</dbReference>
<proteinExistence type="predicted"/>
<sequence>MVLLSLRGKRGDVELRIVDRHNIDEKISKRGLTLKEIFNSSNEDEKREFEDAEAAIVDLVGEIMSKADSGNRDSILEDLVNSDETFILILKNLKYPMREEDISNLKFSEFELELVKVRNYMVSQNCAHILESLFVKYRDFCASSTSDETFIPMLKKDISRMTFLGLVSELVKVRDYMVSQNCAHILEPLFVKYRDICAISTSDEIFIPILKKINHPMREDILNMTFLELESEVVEVRDYMVSRNCAHILESLFDKYGDISASSTSNPRTKMRVLNIVGGVAQSMCNTMVKDITPYLLFNWWKNFQLAQHVGFNVQFAFDHLYRLAQAQFHMDCEFEANWDLYISQKKIEDLPTKLEVLKNKQKQLIQSIKKKSILEKERLTQVMESRFMPAGMGLL</sequence>
<dbReference type="InParanoid" id="A0A7N2LGL6"/>
<dbReference type="AlphaFoldDB" id="A0A7N2LGL6"/>
<dbReference type="EnsemblPlants" id="QL04p029877:mrna">
    <property type="protein sequence ID" value="QL04p029877:mrna"/>
    <property type="gene ID" value="QL04p029877"/>
</dbReference>
<organism evidence="1 2">
    <name type="scientific">Quercus lobata</name>
    <name type="common">Valley oak</name>
    <dbReference type="NCBI Taxonomy" id="97700"/>
    <lineage>
        <taxon>Eukaryota</taxon>
        <taxon>Viridiplantae</taxon>
        <taxon>Streptophyta</taxon>
        <taxon>Embryophyta</taxon>
        <taxon>Tracheophyta</taxon>
        <taxon>Spermatophyta</taxon>
        <taxon>Magnoliopsida</taxon>
        <taxon>eudicotyledons</taxon>
        <taxon>Gunneridae</taxon>
        <taxon>Pentapetalae</taxon>
        <taxon>rosids</taxon>
        <taxon>fabids</taxon>
        <taxon>Fagales</taxon>
        <taxon>Fagaceae</taxon>
        <taxon>Quercus</taxon>
    </lineage>
</organism>
<name>A0A7N2LGL6_QUELO</name>
<dbReference type="PANTHER" id="PTHR35358">
    <property type="entry name" value="OS06G0711100 PROTEIN"/>
    <property type="match status" value="1"/>
</dbReference>
<protein>
    <submittedName>
        <fullName evidence="1">Uncharacterized protein</fullName>
    </submittedName>
</protein>